<name>A0ABV5W240_9BACL</name>
<dbReference type="InterPro" id="IPR011006">
    <property type="entry name" value="CheY-like_superfamily"/>
</dbReference>
<comment type="caution">
    <text evidence="1">Lacks conserved residue(s) required for the propagation of feature annotation.</text>
</comment>
<dbReference type="SUPFAM" id="SSF52172">
    <property type="entry name" value="CheY-like"/>
    <property type="match status" value="1"/>
</dbReference>
<gene>
    <name evidence="3" type="ORF">ACFFNY_23950</name>
</gene>
<proteinExistence type="predicted"/>
<dbReference type="Gene3D" id="3.40.50.2300">
    <property type="match status" value="1"/>
</dbReference>
<dbReference type="EMBL" id="JBHMAG010000016">
    <property type="protein sequence ID" value="MFB9754634.1"/>
    <property type="molecule type" value="Genomic_DNA"/>
</dbReference>
<organism evidence="3 4">
    <name type="scientific">Paenibacillus hodogayensis</name>
    <dbReference type="NCBI Taxonomy" id="279208"/>
    <lineage>
        <taxon>Bacteria</taxon>
        <taxon>Bacillati</taxon>
        <taxon>Bacillota</taxon>
        <taxon>Bacilli</taxon>
        <taxon>Bacillales</taxon>
        <taxon>Paenibacillaceae</taxon>
        <taxon>Paenibacillus</taxon>
    </lineage>
</organism>
<sequence length="48" mass="5221">MGKSKVLIIEDETAIADLLAYSLEKESFETTTALSGSAGLYKIEKQVK</sequence>
<evidence type="ECO:0000313" key="3">
    <source>
        <dbReference type="EMBL" id="MFB9754634.1"/>
    </source>
</evidence>
<accession>A0ABV5W240</accession>
<evidence type="ECO:0000313" key="4">
    <source>
        <dbReference type="Proteomes" id="UP001589619"/>
    </source>
</evidence>
<evidence type="ECO:0000256" key="1">
    <source>
        <dbReference type="PROSITE-ProRule" id="PRU00169"/>
    </source>
</evidence>
<comment type="caution">
    <text evidence="3">The sequence shown here is derived from an EMBL/GenBank/DDBJ whole genome shotgun (WGS) entry which is preliminary data.</text>
</comment>
<protein>
    <recommendedName>
        <fullName evidence="2">Response regulatory domain-containing protein</fullName>
    </recommendedName>
</protein>
<reference evidence="3 4" key="1">
    <citation type="submission" date="2024-09" db="EMBL/GenBank/DDBJ databases">
        <authorList>
            <person name="Sun Q."/>
            <person name="Mori K."/>
        </authorList>
    </citation>
    <scope>NUCLEOTIDE SEQUENCE [LARGE SCALE GENOMIC DNA]</scope>
    <source>
        <strain evidence="3 4">JCM 12520</strain>
    </source>
</reference>
<dbReference type="Proteomes" id="UP001589619">
    <property type="component" value="Unassembled WGS sequence"/>
</dbReference>
<dbReference type="InterPro" id="IPR001789">
    <property type="entry name" value="Sig_transdc_resp-reg_receiver"/>
</dbReference>
<keyword evidence="4" id="KW-1185">Reference proteome</keyword>
<feature type="domain" description="Response regulatory" evidence="2">
    <location>
        <begin position="5"/>
        <end position="48"/>
    </location>
</feature>
<evidence type="ECO:0000259" key="2">
    <source>
        <dbReference type="PROSITE" id="PS50110"/>
    </source>
</evidence>
<dbReference type="PROSITE" id="PS50110">
    <property type="entry name" value="RESPONSE_REGULATORY"/>
    <property type="match status" value="1"/>
</dbReference>
<dbReference type="RefSeq" id="WP_344909290.1">
    <property type="nucleotide sequence ID" value="NZ_BAAAYO010000008.1"/>
</dbReference>